<feature type="domain" description="Aldehyde dehydrogenase" evidence="4">
    <location>
        <begin position="9"/>
        <end position="269"/>
    </location>
</feature>
<evidence type="ECO:0000259" key="4">
    <source>
        <dbReference type="Pfam" id="PF00171"/>
    </source>
</evidence>
<name>A0A9W9PTG8_9EURO</name>
<reference evidence="5" key="2">
    <citation type="journal article" date="2023" name="IMA Fungus">
        <title>Comparative genomic study of the Penicillium genus elucidates a diverse pangenome and 15 lateral gene transfer events.</title>
        <authorList>
            <person name="Petersen C."/>
            <person name="Sorensen T."/>
            <person name="Nielsen M.R."/>
            <person name="Sondergaard T.E."/>
            <person name="Sorensen J.L."/>
            <person name="Fitzpatrick D.A."/>
            <person name="Frisvad J.C."/>
            <person name="Nielsen K.L."/>
        </authorList>
    </citation>
    <scope>NUCLEOTIDE SEQUENCE</scope>
    <source>
        <strain evidence="5">IBT 21472</strain>
    </source>
</reference>
<comment type="caution">
    <text evidence="5">The sequence shown here is derived from an EMBL/GenBank/DDBJ whole genome shotgun (WGS) entry which is preliminary data.</text>
</comment>
<dbReference type="PROSITE" id="PS00687">
    <property type="entry name" value="ALDEHYDE_DEHYDR_GLU"/>
    <property type="match status" value="1"/>
</dbReference>
<dbReference type="SUPFAM" id="SSF53720">
    <property type="entry name" value="ALDH-like"/>
    <property type="match status" value="1"/>
</dbReference>
<protein>
    <submittedName>
        <fullName evidence="5">Aldehyde dehydrogenase N-terminal</fullName>
    </submittedName>
</protein>
<evidence type="ECO:0000256" key="3">
    <source>
        <dbReference type="RuleBase" id="RU003345"/>
    </source>
</evidence>
<dbReference type="Proteomes" id="UP001147746">
    <property type="component" value="Unassembled WGS sequence"/>
</dbReference>
<evidence type="ECO:0000313" key="6">
    <source>
        <dbReference type="Proteomes" id="UP001147746"/>
    </source>
</evidence>
<dbReference type="InterPro" id="IPR050740">
    <property type="entry name" value="Aldehyde_DH_Superfamily"/>
</dbReference>
<feature type="non-terminal residue" evidence="5">
    <location>
        <position position="322"/>
    </location>
</feature>
<sequence>VANFLLHCPEDAPKIFDILIKHRAVKKCNFTGSTQVGRIIASQAAMALKPVLLELGGKNFTIVLEDANLDLAAVEIVKGAFLNVIEKYLHRRIDNGQICMSTDTVITASAIAPTLEAKILSLVQKIDRTSTVISPAAKLRLEMLVADAQTKGAKIYTAPPQNYLPTVITGLTKEMILYETESFGPVVGILTVDSGAEIIEIAEQATYGLSASIISSNHYRAIKLSESIKAGAVHINSMTVHDEPTLPHGGYGESGWGRFGSKWGIGSLCKPRLSYYIREIAYVISVPGVSPVFPDSPGFGFRLPVPQFHFQSWGARRLQRRK</sequence>
<dbReference type="Gene3D" id="3.40.309.10">
    <property type="entry name" value="Aldehyde Dehydrogenase, Chain A, domain 2"/>
    <property type="match status" value="1"/>
</dbReference>
<evidence type="ECO:0000313" key="5">
    <source>
        <dbReference type="EMBL" id="KAJ5308566.1"/>
    </source>
</evidence>
<keyword evidence="1 3" id="KW-0560">Oxidoreductase</keyword>
<dbReference type="PANTHER" id="PTHR43353">
    <property type="entry name" value="SUCCINATE-SEMIALDEHYDE DEHYDROGENASE, MITOCHONDRIAL"/>
    <property type="match status" value="1"/>
</dbReference>
<feature type="active site" evidence="2">
    <location>
        <position position="54"/>
    </location>
</feature>
<dbReference type="Gene3D" id="3.40.605.10">
    <property type="entry name" value="Aldehyde Dehydrogenase, Chain A, domain 1"/>
    <property type="match status" value="1"/>
</dbReference>
<dbReference type="GO" id="GO:0004777">
    <property type="term" value="F:succinate-semialdehyde dehydrogenase (NAD+) activity"/>
    <property type="evidence" value="ECO:0007669"/>
    <property type="project" value="TreeGrafter"/>
</dbReference>
<dbReference type="InterPro" id="IPR016163">
    <property type="entry name" value="Ald_DH_C"/>
</dbReference>
<organism evidence="5 6">
    <name type="scientific">Penicillium atrosanguineum</name>
    <dbReference type="NCBI Taxonomy" id="1132637"/>
    <lineage>
        <taxon>Eukaryota</taxon>
        <taxon>Fungi</taxon>
        <taxon>Dikarya</taxon>
        <taxon>Ascomycota</taxon>
        <taxon>Pezizomycotina</taxon>
        <taxon>Eurotiomycetes</taxon>
        <taxon>Eurotiomycetidae</taxon>
        <taxon>Eurotiales</taxon>
        <taxon>Aspergillaceae</taxon>
        <taxon>Penicillium</taxon>
    </lineage>
</organism>
<gene>
    <name evidence="5" type="ORF">N7476_009222</name>
</gene>
<evidence type="ECO:0000256" key="1">
    <source>
        <dbReference type="ARBA" id="ARBA00023002"/>
    </source>
</evidence>
<dbReference type="InterPro" id="IPR016161">
    <property type="entry name" value="Ald_DH/histidinol_DH"/>
</dbReference>
<dbReference type="Pfam" id="PF00171">
    <property type="entry name" value="Aldedh"/>
    <property type="match status" value="1"/>
</dbReference>
<dbReference type="PANTHER" id="PTHR43353:SF6">
    <property type="entry name" value="CYTOPLASMIC ALDEHYDE DEHYDROGENASE (EUROFUNG)"/>
    <property type="match status" value="1"/>
</dbReference>
<dbReference type="InterPro" id="IPR015590">
    <property type="entry name" value="Aldehyde_DH_dom"/>
</dbReference>
<dbReference type="InterPro" id="IPR016162">
    <property type="entry name" value="Ald_DH_N"/>
</dbReference>
<dbReference type="AlphaFoldDB" id="A0A9W9PTG8"/>
<accession>A0A9W9PTG8</accession>
<comment type="similarity">
    <text evidence="3">Belongs to the aldehyde dehydrogenase family.</text>
</comment>
<dbReference type="InterPro" id="IPR029510">
    <property type="entry name" value="Ald_DH_CS_GLU"/>
</dbReference>
<dbReference type="EMBL" id="JAPZBO010000008">
    <property type="protein sequence ID" value="KAJ5308566.1"/>
    <property type="molecule type" value="Genomic_DNA"/>
</dbReference>
<evidence type="ECO:0000256" key="2">
    <source>
        <dbReference type="PROSITE-ProRule" id="PRU10007"/>
    </source>
</evidence>
<dbReference type="GO" id="GO:0009450">
    <property type="term" value="P:gamma-aminobutyric acid catabolic process"/>
    <property type="evidence" value="ECO:0007669"/>
    <property type="project" value="TreeGrafter"/>
</dbReference>
<reference evidence="5" key="1">
    <citation type="submission" date="2022-12" db="EMBL/GenBank/DDBJ databases">
        <authorList>
            <person name="Petersen C."/>
        </authorList>
    </citation>
    <scope>NUCLEOTIDE SEQUENCE</scope>
    <source>
        <strain evidence="5">IBT 21472</strain>
    </source>
</reference>
<keyword evidence="6" id="KW-1185">Reference proteome</keyword>
<proteinExistence type="inferred from homology"/>